<protein>
    <recommendedName>
        <fullName evidence="2">Plus3 domain-containing protein</fullName>
    </recommendedName>
</protein>
<dbReference type="Pfam" id="PF03126">
    <property type="entry name" value="Plus-3"/>
    <property type="match status" value="1"/>
</dbReference>
<accession>A0AAN9EJD4</accession>
<evidence type="ECO:0000313" key="4">
    <source>
        <dbReference type="Proteomes" id="UP001372338"/>
    </source>
</evidence>
<comment type="caution">
    <text evidence="3">The sequence shown here is derived from an EMBL/GenBank/DDBJ whole genome shotgun (WGS) entry which is preliminary data.</text>
</comment>
<dbReference type="EMBL" id="JAYWIO010000005">
    <property type="protein sequence ID" value="KAK7258647.1"/>
    <property type="molecule type" value="Genomic_DNA"/>
</dbReference>
<dbReference type="InterPro" id="IPR004343">
    <property type="entry name" value="Plus-3_dom"/>
</dbReference>
<dbReference type="SMART" id="SM00719">
    <property type="entry name" value="Plus3"/>
    <property type="match status" value="1"/>
</dbReference>
<dbReference type="AlphaFoldDB" id="A0AAN9EJD4"/>
<dbReference type="InterPro" id="IPR036128">
    <property type="entry name" value="Plus3-like_sf"/>
</dbReference>
<feature type="region of interest" description="Disordered" evidence="1">
    <location>
        <begin position="1"/>
        <end position="20"/>
    </location>
</feature>
<evidence type="ECO:0000259" key="2">
    <source>
        <dbReference type="PROSITE" id="PS51360"/>
    </source>
</evidence>
<dbReference type="Proteomes" id="UP001372338">
    <property type="component" value="Unassembled WGS sequence"/>
</dbReference>
<dbReference type="Gene3D" id="3.90.70.200">
    <property type="entry name" value="Plus-3 domain"/>
    <property type="match status" value="1"/>
</dbReference>
<gene>
    <name evidence="3" type="ORF">RIF29_24229</name>
</gene>
<dbReference type="PANTHER" id="PTHR46851">
    <property type="entry name" value="OS01G0884500 PROTEIN"/>
    <property type="match status" value="1"/>
</dbReference>
<dbReference type="GO" id="GO:0003677">
    <property type="term" value="F:DNA binding"/>
    <property type="evidence" value="ECO:0007669"/>
    <property type="project" value="InterPro"/>
</dbReference>
<proteinExistence type="predicted"/>
<feature type="domain" description="Plus3" evidence="2">
    <location>
        <begin position="232"/>
        <end position="359"/>
    </location>
</feature>
<dbReference type="InterPro" id="IPR045894">
    <property type="entry name" value="At5g08430-like"/>
</dbReference>
<evidence type="ECO:0000313" key="3">
    <source>
        <dbReference type="EMBL" id="KAK7258647.1"/>
    </source>
</evidence>
<name>A0AAN9EJD4_CROPI</name>
<dbReference type="PANTHER" id="PTHR46851:SF22">
    <property type="entry name" value="ZINC ION BINDING _ DNA BINDING PROTEIN"/>
    <property type="match status" value="1"/>
</dbReference>
<dbReference type="PROSITE" id="PS51360">
    <property type="entry name" value="PLUS3"/>
    <property type="match status" value="1"/>
</dbReference>
<reference evidence="3 4" key="1">
    <citation type="submission" date="2024-01" db="EMBL/GenBank/DDBJ databases">
        <title>The genomes of 5 underutilized Papilionoideae crops provide insights into root nodulation and disease resistanc.</title>
        <authorList>
            <person name="Yuan L."/>
        </authorList>
    </citation>
    <scope>NUCLEOTIDE SEQUENCE [LARGE SCALE GENOMIC DNA]</scope>
    <source>
        <strain evidence="3">ZHUSHIDOU_FW_LH</strain>
        <tissue evidence="3">Leaf</tissue>
    </source>
</reference>
<dbReference type="SUPFAM" id="SSF159042">
    <property type="entry name" value="Plus3-like"/>
    <property type="match status" value="1"/>
</dbReference>
<sequence length="407" mass="46509">MLSRTYSMTTKRKRKSKSSQNQEQEVEDWCFDCKDGGEMAICRHRKSAKFFCIGCPDSSFCKKCFNSSDFTILKGEKGLCRKCLKLVVIIEENLEHDSEGKIINLNDMETCEGLFKEYWEVVKVKERLTNDDITTAIEKYKKGEQFLVQSNSNEGNDITIALDNIAKDDENFLLQSNSSRPMESDEDFTIKIKSLLRRKKTNAQHASRPSSSRGKSILEKGDEFIKPGSIASINAKNIKLVYLKQSLVLKFLQQRESFMDKVVGAFVRVKVGSGGCNQKSSHHLVKVIGVLFDEMPNGILLQVSFMANAIPISEISDLDFTEEECEDLQQKVKAGLLPKLTVRKNYMLCFLNHLCYTKDEYIDEKEELEQTRKQEALLRNVPLVSAELIKEKYDPEEDKHELDGDSQ</sequence>
<keyword evidence="4" id="KW-1185">Reference proteome</keyword>
<organism evidence="3 4">
    <name type="scientific">Crotalaria pallida</name>
    <name type="common">Smooth rattlebox</name>
    <name type="synonym">Crotalaria striata</name>
    <dbReference type="NCBI Taxonomy" id="3830"/>
    <lineage>
        <taxon>Eukaryota</taxon>
        <taxon>Viridiplantae</taxon>
        <taxon>Streptophyta</taxon>
        <taxon>Embryophyta</taxon>
        <taxon>Tracheophyta</taxon>
        <taxon>Spermatophyta</taxon>
        <taxon>Magnoliopsida</taxon>
        <taxon>eudicotyledons</taxon>
        <taxon>Gunneridae</taxon>
        <taxon>Pentapetalae</taxon>
        <taxon>rosids</taxon>
        <taxon>fabids</taxon>
        <taxon>Fabales</taxon>
        <taxon>Fabaceae</taxon>
        <taxon>Papilionoideae</taxon>
        <taxon>50 kb inversion clade</taxon>
        <taxon>genistoids sensu lato</taxon>
        <taxon>core genistoids</taxon>
        <taxon>Crotalarieae</taxon>
        <taxon>Crotalaria</taxon>
    </lineage>
</organism>
<evidence type="ECO:0000256" key="1">
    <source>
        <dbReference type="SAM" id="MobiDB-lite"/>
    </source>
</evidence>